<sequence>MTSLCGRSADHSASIVNPVSPTGDLAWQSSTPRHVWLHVRLNPLDRSISHLSRPCLLCLLRRRQDWARRSIEKCKTPGGETTSSHHVERLLCGQVHGVQPWFTLEASAAEPPKLSRLAGIVDSRAESWAEARVAGCVRKERSKTPFQIDHWVRSALTLMDGDDWRCHIPTISTRAPGFEDRRPSLGIALFLKNCIIIPCGDTWLWGPISSVSTTKQDLGNLLGLRGHLGAYCNTDT</sequence>
<evidence type="ECO:0000313" key="1">
    <source>
        <dbReference type="EMBL" id="KAH7247867.1"/>
    </source>
</evidence>
<protein>
    <submittedName>
        <fullName evidence="1">Uncharacterized protein</fullName>
    </submittedName>
</protein>
<dbReference type="Proteomes" id="UP000736672">
    <property type="component" value="Unassembled WGS sequence"/>
</dbReference>
<gene>
    <name evidence="1" type="ORF">B0J15DRAFT_65094</name>
</gene>
<accession>A0A9P9H0Y3</accession>
<proteinExistence type="predicted"/>
<organism evidence="1 2">
    <name type="scientific">Fusarium solani</name>
    <name type="common">Filamentous fungus</name>
    <dbReference type="NCBI Taxonomy" id="169388"/>
    <lineage>
        <taxon>Eukaryota</taxon>
        <taxon>Fungi</taxon>
        <taxon>Dikarya</taxon>
        <taxon>Ascomycota</taxon>
        <taxon>Pezizomycotina</taxon>
        <taxon>Sordariomycetes</taxon>
        <taxon>Hypocreomycetidae</taxon>
        <taxon>Hypocreales</taxon>
        <taxon>Nectriaceae</taxon>
        <taxon>Fusarium</taxon>
        <taxon>Fusarium solani species complex</taxon>
    </lineage>
</organism>
<keyword evidence="2" id="KW-1185">Reference proteome</keyword>
<evidence type="ECO:0000313" key="2">
    <source>
        <dbReference type="Proteomes" id="UP000736672"/>
    </source>
</evidence>
<comment type="caution">
    <text evidence="1">The sequence shown here is derived from an EMBL/GenBank/DDBJ whole genome shotgun (WGS) entry which is preliminary data.</text>
</comment>
<name>A0A9P9H0Y3_FUSSL</name>
<dbReference type="AlphaFoldDB" id="A0A9P9H0Y3"/>
<reference evidence="1" key="1">
    <citation type="journal article" date="2021" name="Nat. Commun.">
        <title>Genetic determinants of endophytism in the Arabidopsis root mycobiome.</title>
        <authorList>
            <person name="Mesny F."/>
            <person name="Miyauchi S."/>
            <person name="Thiergart T."/>
            <person name="Pickel B."/>
            <person name="Atanasova L."/>
            <person name="Karlsson M."/>
            <person name="Huettel B."/>
            <person name="Barry K.W."/>
            <person name="Haridas S."/>
            <person name="Chen C."/>
            <person name="Bauer D."/>
            <person name="Andreopoulos W."/>
            <person name="Pangilinan J."/>
            <person name="LaButti K."/>
            <person name="Riley R."/>
            <person name="Lipzen A."/>
            <person name="Clum A."/>
            <person name="Drula E."/>
            <person name="Henrissat B."/>
            <person name="Kohler A."/>
            <person name="Grigoriev I.V."/>
            <person name="Martin F.M."/>
            <person name="Hacquard S."/>
        </authorList>
    </citation>
    <scope>NUCLEOTIDE SEQUENCE</scope>
    <source>
        <strain evidence="1">FSSC 5 MPI-SDFR-AT-0091</strain>
    </source>
</reference>
<dbReference type="EMBL" id="JAGTJS010000015">
    <property type="protein sequence ID" value="KAH7247867.1"/>
    <property type="molecule type" value="Genomic_DNA"/>
</dbReference>